<dbReference type="PROSITE" id="PS50878">
    <property type="entry name" value="RT_POL"/>
    <property type="match status" value="1"/>
</dbReference>
<dbReference type="Proteomes" id="UP000006514">
    <property type="component" value="Unassembled WGS sequence"/>
</dbReference>
<dbReference type="AlphaFoldDB" id="J0WMS2"/>
<organism evidence="3 4">
    <name type="scientific">Auricularia subglabra (strain TFB-10046 / SS5)</name>
    <name type="common">White-rot fungus</name>
    <name type="synonym">Auricularia delicata (strain TFB10046)</name>
    <dbReference type="NCBI Taxonomy" id="717982"/>
    <lineage>
        <taxon>Eukaryota</taxon>
        <taxon>Fungi</taxon>
        <taxon>Dikarya</taxon>
        <taxon>Basidiomycota</taxon>
        <taxon>Agaricomycotina</taxon>
        <taxon>Agaricomycetes</taxon>
        <taxon>Auriculariales</taxon>
        <taxon>Auriculariaceae</taxon>
        <taxon>Auricularia</taxon>
    </lineage>
</organism>
<dbReference type="eggNOG" id="ENOG502S0CW">
    <property type="taxonomic scope" value="Eukaryota"/>
</dbReference>
<evidence type="ECO:0000313" key="4">
    <source>
        <dbReference type="Proteomes" id="UP000006514"/>
    </source>
</evidence>
<dbReference type="OrthoDB" id="198652at2759"/>
<keyword evidence="4" id="KW-1185">Reference proteome</keyword>
<feature type="region of interest" description="Disordered" evidence="1">
    <location>
        <begin position="593"/>
        <end position="628"/>
    </location>
</feature>
<proteinExistence type="predicted"/>
<feature type="domain" description="Reverse transcriptase" evidence="2">
    <location>
        <begin position="130"/>
        <end position="335"/>
    </location>
</feature>
<accession>J0WMS2</accession>
<sequence length="628" mass="70028">MIWKRPDVDSSPIAPSIEATFSAYPLPRPPPSEYRNADALDTIASHPDLFRIITPINATRLRALLRDHPNRPFVESVITGLTEGFWPLADTFREGQPSTCDFSDPKPWPADKLSFFEETRDDEMRDGRWSHDFGPDLLPGMTSSPVFAVPKPHSDKFRLVVDHSAGDPSLNSLINRDGVSTKLDTLHDLVHLLRLQHARENRHLTLFKSDVSKAYRRLPAHPLWQIKQVISVNGSRHVDRCCNFGTSSSGDLWFSVMALILWVAVHVRGLDSLLVYVDDTFSFDDFSDQVLYEPYNIELPRKQASLLRLWDDIGLPHSADKQVHGSPLRIIGLEIDANAMTIAYPEEQRLDLIRKIRNFVSPRSATDPMTRPLREWQSLLGQASWALYAYPLLRPGLSAAWAKCSSKTGRSWPVILNATTVRDLSWFADNLESAAPLQLLDADHWQPQEADVSLICDASLTGLGFWIPAGSCGFSCSHPHPNIIFNESLCVLSALDRAVRLSPLPRKIALYTDSQNAADMFNSLKALEEYNDILFAACSIAISTGCSFRAYHIPGLDNAVADALSRGDPDRARRLVPALQIASFVPPAISRPSLDAAIPKRPRTAPRTHDMVPRRAASCSQHGPRLLA</sequence>
<dbReference type="PANTHER" id="PTHR33050:SF7">
    <property type="entry name" value="RIBONUCLEASE H"/>
    <property type="match status" value="1"/>
</dbReference>
<dbReference type="SUPFAM" id="SSF56672">
    <property type="entry name" value="DNA/RNA polymerases"/>
    <property type="match status" value="1"/>
</dbReference>
<evidence type="ECO:0000313" key="3">
    <source>
        <dbReference type="EMBL" id="EJD33120.1"/>
    </source>
</evidence>
<gene>
    <name evidence="3" type="ORF">AURDEDRAFT_77204</name>
</gene>
<evidence type="ECO:0000256" key="1">
    <source>
        <dbReference type="SAM" id="MobiDB-lite"/>
    </source>
</evidence>
<dbReference type="InterPro" id="IPR043502">
    <property type="entry name" value="DNA/RNA_pol_sf"/>
</dbReference>
<dbReference type="OMA" id="EIDANAM"/>
<dbReference type="EMBL" id="JH688426">
    <property type="protein sequence ID" value="EJD33120.1"/>
    <property type="molecule type" value="Genomic_DNA"/>
</dbReference>
<name>J0WMS2_AURST</name>
<protein>
    <recommendedName>
        <fullName evidence="2">Reverse transcriptase domain-containing protein</fullName>
    </recommendedName>
</protein>
<reference evidence="4" key="1">
    <citation type="journal article" date="2012" name="Science">
        <title>The Paleozoic origin of enzymatic lignin decomposition reconstructed from 31 fungal genomes.</title>
        <authorList>
            <person name="Floudas D."/>
            <person name="Binder M."/>
            <person name="Riley R."/>
            <person name="Barry K."/>
            <person name="Blanchette R.A."/>
            <person name="Henrissat B."/>
            <person name="Martinez A.T."/>
            <person name="Otillar R."/>
            <person name="Spatafora J.W."/>
            <person name="Yadav J.S."/>
            <person name="Aerts A."/>
            <person name="Benoit I."/>
            <person name="Boyd A."/>
            <person name="Carlson A."/>
            <person name="Copeland A."/>
            <person name="Coutinho P.M."/>
            <person name="de Vries R.P."/>
            <person name="Ferreira P."/>
            <person name="Findley K."/>
            <person name="Foster B."/>
            <person name="Gaskell J."/>
            <person name="Glotzer D."/>
            <person name="Gorecki P."/>
            <person name="Heitman J."/>
            <person name="Hesse C."/>
            <person name="Hori C."/>
            <person name="Igarashi K."/>
            <person name="Jurgens J.A."/>
            <person name="Kallen N."/>
            <person name="Kersten P."/>
            <person name="Kohler A."/>
            <person name="Kuees U."/>
            <person name="Kumar T.K.A."/>
            <person name="Kuo A."/>
            <person name="LaButti K."/>
            <person name="Larrondo L.F."/>
            <person name="Lindquist E."/>
            <person name="Ling A."/>
            <person name="Lombard V."/>
            <person name="Lucas S."/>
            <person name="Lundell T."/>
            <person name="Martin R."/>
            <person name="McLaughlin D.J."/>
            <person name="Morgenstern I."/>
            <person name="Morin E."/>
            <person name="Murat C."/>
            <person name="Nagy L.G."/>
            <person name="Nolan M."/>
            <person name="Ohm R.A."/>
            <person name="Patyshakuliyeva A."/>
            <person name="Rokas A."/>
            <person name="Ruiz-Duenas F.J."/>
            <person name="Sabat G."/>
            <person name="Salamov A."/>
            <person name="Samejima M."/>
            <person name="Schmutz J."/>
            <person name="Slot J.C."/>
            <person name="St John F."/>
            <person name="Stenlid J."/>
            <person name="Sun H."/>
            <person name="Sun S."/>
            <person name="Syed K."/>
            <person name="Tsang A."/>
            <person name="Wiebenga A."/>
            <person name="Young D."/>
            <person name="Pisabarro A."/>
            <person name="Eastwood D.C."/>
            <person name="Martin F."/>
            <person name="Cullen D."/>
            <person name="Grigoriev I.V."/>
            <person name="Hibbett D.S."/>
        </authorList>
    </citation>
    <scope>NUCLEOTIDE SEQUENCE [LARGE SCALE GENOMIC DNA]</scope>
    <source>
        <strain evidence="4">TFB10046</strain>
    </source>
</reference>
<dbReference type="InterPro" id="IPR000477">
    <property type="entry name" value="RT_dom"/>
</dbReference>
<dbReference type="InParanoid" id="J0WMS2"/>
<dbReference type="KEGG" id="adl:AURDEDRAFT_77204"/>
<evidence type="ECO:0000259" key="2">
    <source>
        <dbReference type="PROSITE" id="PS50878"/>
    </source>
</evidence>
<dbReference type="InterPro" id="IPR052055">
    <property type="entry name" value="Hepadnavirus_pol/RT"/>
</dbReference>
<dbReference type="PANTHER" id="PTHR33050">
    <property type="entry name" value="REVERSE TRANSCRIPTASE DOMAIN-CONTAINING PROTEIN"/>
    <property type="match status" value="1"/>
</dbReference>